<comment type="caution">
    <text evidence="2">The sequence shown here is derived from an EMBL/GenBank/DDBJ whole genome shotgun (WGS) entry which is preliminary data.</text>
</comment>
<evidence type="ECO:0000256" key="1">
    <source>
        <dbReference type="SAM" id="Phobius"/>
    </source>
</evidence>
<proteinExistence type="predicted"/>
<reference evidence="2 3" key="1">
    <citation type="submission" date="2018-07" db="EMBL/GenBank/DDBJ databases">
        <title>Freshwater and sediment microbial communities from various areas in North America, analyzing microbe dynamics in response to fracking.</title>
        <authorList>
            <person name="Lamendella R."/>
        </authorList>
    </citation>
    <scope>NUCLEOTIDE SEQUENCE [LARGE SCALE GENOMIC DNA]</scope>
    <source>
        <strain evidence="2 3">105B</strain>
    </source>
</reference>
<dbReference type="Proteomes" id="UP000253647">
    <property type="component" value="Unassembled WGS sequence"/>
</dbReference>
<evidence type="ECO:0000313" key="3">
    <source>
        <dbReference type="Proteomes" id="UP000253647"/>
    </source>
</evidence>
<keyword evidence="1" id="KW-0812">Transmembrane</keyword>
<feature type="transmembrane region" description="Helical" evidence="1">
    <location>
        <begin position="72"/>
        <end position="92"/>
    </location>
</feature>
<evidence type="ECO:0000313" key="2">
    <source>
        <dbReference type="EMBL" id="RCW62534.1"/>
    </source>
</evidence>
<dbReference type="AlphaFoldDB" id="A0A368X914"/>
<keyword evidence="1" id="KW-0472">Membrane</keyword>
<protein>
    <submittedName>
        <fullName evidence="2">Uncharacterized protein</fullName>
    </submittedName>
</protein>
<sequence length="105" mass="11442">MAKQIVGCVCLAAVLVMVSLFVPATVGSRAEMGEVPHGFPFPFVWQSVEKLDPPSFPRSYAVMLPQEYPTRISFASLSLNIALVGAVAFAALRIFRRRRQGCNGV</sequence>
<dbReference type="RefSeq" id="WP_114435530.1">
    <property type="nucleotide sequence ID" value="NZ_QPJI01000024.1"/>
</dbReference>
<organism evidence="2 3">
    <name type="scientific">Marinobacter nauticus</name>
    <name type="common">Marinobacter hydrocarbonoclasticus</name>
    <name type="synonym">Marinobacter aquaeolei</name>
    <dbReference type="NCBI Taxonomy" id="2743"/>
    <lineage>
        <taxon>Bacteria</taxon>
        <taxon>Pseudomonadati</taxon>
        <taxon>Pseudomonadota</taxon>
        <taxon>Gammaproteobacteria</taxon>
        <taxon>Pseudomonadales</taxon>
        <taxon>Marinobacteraceae</taxon>
        <taxon>Marinobacter</taxon>
    </lineage>
</organism>
<accession>A0A368X914</accession>
<name>A0A368X914_MARNT</name>
<keyword evidence="1" id="KW-1133">Transmembrane helix</keyword>
<gene>
    <name evidence="2" type="ORF">DET61_1243</name>
</gene>
<dbReference type="EMBL" id="QPJI01000024">
    <property type="protein sequence ID" value="RCW62534.1"/>
    <property type="molecule type" value="Genomic_DNA"/>
</dbReference>